<evidence type="ECO:0000256" key="2">
    <source>
        <dbReference type="SAM" id="SignalP"/>
    </source>
</evidence>
<feature type="signal peptide" evidence="2">
    <location>
        <begin position="1"/>
        <end position="19"/>
    </location>
</feature>
<comment type="caution">
    <text evidence="3">The sequence shown here is derived from an EMBL/GenBank/DDBJ whole genome shotgun (WGS) entry which is preliminary data.</text>
</comment>
<gene>
    <name evidence="3" type="ORF">NP596_11460</name>
</gene>
<evidence type="ECO:0000256" key="1">
    <source>
        <dbReference type="SAM" id="Phobius"/>
    </source>
</evidence>
<reference evidence="3 4" key="1">
    <citation type="submission" date="2022-07" db="EMBL/GenBank/DDBJ databases">
        <title>Methylomonas rivi sp. nov., Methylomonas rosea sp. nov., Methylomonas aureus sp. nov. and Methylomonas subterranea sp. nov., four novel methanotrophs isolated from a freshwater creek and the deep terrestrial subsurface.</title>
        <authorList>
            <person name="Abin C."/>
            <person name="Sankaranarayanan K."/>
            <person name="Garner C."/>
            <person name="Sindelar R."/>
            <person name="Kotary K."/>
            <person name="Garner R."/>
            <person name="Barclay S."/>
            <person name="Lawson P."/>
            <person name="Krumholz L."/>
        </authorList>
    </citation>
    <scope>NUCLEOTIDE SEQUENCE [LARGE SCALE GENOMIC DNA]</scope>
    <source>
        <strain evidence="3 4">WSC-6</strain>
    </source>
</reference>
<feature type="chain" id="PRO_5045641895" evidence="2">
    <location>
        <begin position="20"/>
        <end position="107"/>
    </location>
</feature>
<feature type="transmembrane region" description="Helical" evidence="1">
    <location>
        <begin position="70"/>
        <end position="100"/>
    </location>
</feature>
<dbReference type="EMBL" id="JANIBK010000054">
    <property type="protein sequence ID" value="MCQ8129073.1"/>
    <property type="molecule type" value="Genomic_DNA"/>
</dbReference>
<feature type="transmembrane region" description="Helical" evidence="1">
    <location>
        <begin position="38"/>
        <end position="58"/>
    </location>
</feature>
<keyword evidence="1" id="KW-0472">Membrane</keyword>
<protein>
    <submittedName>
        <fullName evidence="3">Uncharacterized protein</fullName>
    </submittedName>
</protein>
<keyword evidence="1" id="KW-0812">Transmembrane</keyword>
<keyword evidence="4" id="KW-1185">Reference proteome</keyword>
<keyword evidence="1" id="KW-1133">Transmembrane helix</keyword>
<accession>A0ABT1U5D5</accession>
<name>A0ABT1U5D5_9GAMM</name>
<sequence length="107" mass="11807">MIKIVLLVAVVLTPLICNAAPGSYSGYLEDDGGYAGGSIPYFEELYFAYFAVLVFLKLKKSEYVSNLSWIWVPVAPAIAAGFSFWLIGITIIFAPIYLIFKLLTKNS</sequence>
<evidence type="ECO:0000313" key="3">
    <source>
        <dbReference type="EMBL" id="MCQ8129073.1"/>
    </source>
</evidence>
<dbReference type="Proteomes" id="UP001524586">
    <property type="component" value="Unassembled WGS sequence"/>
</dbReference>
<organism evidence="3 4">
    <name type="scientific">Methylomonas rivi</name>
    <dbReference type="NCBI Taxonomy" id="2952226"/>
    <lineage>
        <taxon>Bacteria</taxon>
        <taxon>Pseudomonadati</taxon>
        <taxon>Pseudomonadota</taxon>
        <taxon>Gammaproteobacteria</taxon>
        <taxon>Methylococcales</taxon>
        <taxon>Methylococcaceae</taxon>
        <taxon>Methylomonas</taxon>
    </lineage>
</organism>
<evidence type="ECO:0000313" key="4">
    <source>
        <dbReference type="Proteomes" id="UP001524586"/>
    </source>
</evidence>
<dbReference type="RefSeq" id="WP_256615492.1">
    <property type="nucleotide sequence ID" value="NZ_JANIBK010000054.1"/>
</dbReference>
<keyword evidence="2" id="KW-0732">Signal</keyword>
<proteinExistence type="predicted"/>